<organism evidence="2 3">
    <name type="scientific">Pseudoalteromonas obscura</name>
    <dbReference type="NCBI Taxonomy" id="3048491"/>
    <lineage>
        <taxon>Bacteria</taxon>
        <taxon>Pseudomonadati</taxon>
        <taxon>Pseudomonadota</taxon>
        <taxon>Gammaproteobacteria</taxon>
        <taxon>Alteromonadales</taxon>
        <taxon>Pseudoalteromonadaceae</taxon>
        <taxon>Pseudoalteromonas</taxon>
    </lineage>
</organism>
<sequence length="214" mass="23895">MPTKFWLPTSLAVCISLCLASCANTTQTLEEKVAQQEAIHAHKALVSSYEENKASIERLAKMEGDLTQLLKLLSTQAEVPDLHDYLQPTQPVIKHAVKPDSKRGSFVETHDVSSVSNTVEAEKTFQTPDLVVGIHLKRDAALSQAQQIQAQINTIRQSYPLVFNGVNAHIVEPDRDRKLFFVTAYGFSSRQEATVFCKAISRVTRHCSELKNYI</sequence>
<evidence type="ECO:0000313" key="2">
    <source>
        <dbReference type="EMBL" id="MDK2594692.1"/>
    </source>
</evidence>
<dbReference type="EMBL" id="JASJUT010000002">
    <property type="protein sequence ID" value="MDK2594692.1"/>
    <property type="molecule type" value="Genomic_DNA"/>
</dbReference>
<name>A0ABT7EI49_9GAMM</name>
<evidence type="ECO:0008006" key="4">
    <source>
        <dbReference type="Google" id="ProtNLM"/>
    </source>
</evidence>
<feature type="chain" id="PRO_5046196837" description="SPOR domain-containing protein" evidence="1">
    <location>
        <begin position="24"/>
        <end position="214"/>
    </location>
</feature>
<reference evidence="2 3" key="1">
    <citation type="submission" date="2023-05" db="EMBL/GenBank/DDBJ databases">
        <title>Pseudoalteromonas ardens sp. nov., Pseudoalteromonas obscura sp. nov., and Pseudoalteromonas umbrosa sp. nov., isolated from the coral Montipora capitata.</title>
        <authorList>
            <person name="Thomas E.M."/>
            <person name="Smith E.M."/>
            <person name="Papke E."/>
            <person name="Shlafstein M.D."/>
            <person name="Oline D.K."/>
            <person name="Videau P."/>
            <person name="Saw J.H."/>
            <person name="Strangman W.K."/>
            <person name="Ushijima B."/>
        </authorList>
    </citation>
    <scope>NUCLEOTIDE SEQUENCE [LARGE SCALE GENOMIC DNA]</scope>
    <source>
        <strain evidence="2 3">P94</strain>
    </source>
</reference>
<keyword evidence="3" id="KW-1185">Reference proteome</keyword>
<evidence type="ECO:0000256" key="1">
    <source>
        <dbReference type="SAM" id="SignalP"/>
    </source>
</evidence>
<dbReference type="RefSeq" id="WP_284136695.1">
    <property type="nucleotide sequence ID" value="NZ_JASJUT010000002.1"/>
</dbReference>
<dbReference type="Proteomes" id="UP001231915">
    <property type="component" value="Unassembled WGS sequence"/>
</dbReference>
<accession>A0ABT7EI49</accession>
<protein>
    <recommendedName>
        <fullName evidence="4">SPOR domain-containing protein</fullName>
    </recommendedName>
</protein>
<comment type="caution">
    <text evidence="2">The sequence shown here is derived from an EMBL/GenBank/DDBJ whole genome shotgun (WGS) entry which is preliminary data.</text>
</comment>
<keyword evidence="1" id="KW-0732">Signal</keyword>
<proteinExistence type="predicted"/>
<evidence type="ECO:0000313" key="3">
    <source>
        <dbReference type="Proteomes" id="UP001231915"/>
    </source>
</evidence>
<gene>
    <name evidence="2" type="ORF">QNM18_06360</name>
</gene>
<feature type="signal peptide" evidence="1">
    <location>
        <begin position="1"/>
        <end position="23"/>
    </location>
</feature>